<dbReference type="HOGENOM" id="CLU_942892_0_0_3"/>
<dbReference type="Proteomes" id="UP000000788">
    <property type="component" value="Chromosome"/>
</dbReference>
<dbReference type="SUPFAM" id="SSF56349">
    <property type="entry name" value="DNA breaking-rejoining enzymes"/>
    <property type="match status" value="1"/>
</dbReference>
<keyword evidence="1" id="KW-0233">DNA recombination</keyword>
<gene>
    <name evidence="3" type="ordered locus">P9211_00391</name>
</gene>
<keyword evidence="4" id="KW-1185">Reference proteome</keyword>
<evidence type="ECO:0000256" key="2">
    <source>
        <dbReference type="SAM" id="MobiDB-lite"/>
    </source>
</evidence>
<proteinExistence type="predicted"/>
<dbReference type="GO" id="GO:0015074">
    <property type="term" value="P:DNA integration"/>
    <property type="evidence" value="ECO:0007669"/>
    <property type="project" value="InterPro"/>
</dbReference>
<evidence type="ECO:0000256" key="1">
    <source>
        <dbReference type="ARBA" id="ARBA00023172"/>
    </source>
</evidence>
<dbReference type="eggNOG" id="COG0582">
    <property type="taxonomic scope" value="Bacteria"/>
</dbReference>
<reference evidence="3 4" key="1">
    <citation type="journal article" date="2007" name="PLoS Genet.">
        <title>Patterns and implications of gene gain and loss in the evolution of Prochlorococcus.</title>
        <authorList>
            <person name="Kettler G.C."/>
            <person name="Martiny A.C."/>
            <person name="Huang K."/>
            <person name="Zucker J."/>
            <person name="Coleman M.L."/>
            <person name="Rodrigue S."/>
            <person name="Chen F."/>
            <person name="Lapidus A."/>
            <person name="Ferriera S."/>
            <person name="Johnson J."/>
            <person name="Steglich C."/>
            <person name="Church G.M."/>
            <person name="Richardson P."/>
            <person name="Chisholm S.W."/>
        </authorList>
    </citation>
    <scope>NUCLEOTIDE SEQUENCE [LARGE SCALE GENOMIC DNA]</scope>
    <source>
        <strain evidence="4">MIT 9211</strain>
    </source>
</reference>
<dbReference type="RefSeq" id="WP_012194595.1">
    <property type="nucleotide sequence ID" value="NC_009976.1"/>
</dbReference>
<organism evidence="3 4">
    <name type="scientific">Prochlorococcus marinus (strain MIT 9211)</name>
    <dbReference type="NCBI Taxonomy" id="93059"/>
    <lineage>
        <taxon>Bacteria</taxon>
        <taxon>Bacillati</taxon>
        <taxon>Cyanobacteriota</taxon>
        <taxon>Cyanophyceae</taxon>
        <taxon>Synechococcales</taxon>
        <taxon>Prochlorococcaceae</taxon>
        <taxon>Prochlorococcus</taxon>
    </lineage>
</organism>
<name>A9B9J5_PROM4</name>
<accession>A9B9J5</accession>
<dbReference type="GO" id="GO:0003677">
    <property type="term" value="F:DNA binding"/>
    <property type="evidence" value="ECO:0007669"/>
    <property type="project" value="InterPro"/>
</dbReference>
<dbReference type="GO" id="GO:0006310">
    <property type="term" value="P:DNA recombination"/>
    <property type="evidence" value="ECO:0007669"/>
    <property type="project" value="UniProtKB-KW"/>
</dbReference>
<evidence type="ECO:0000313" key="3">
    <source>
        <dbReference type="EMBL" id="ABX07970.1"/>
    </source>
</evidence>
<dbReference type="EMBL" id="CP000878">
    <property type="protein sequence ID" value="ABX07970.1"/>
    <property type="molecule type" value="Genomic_DNA"/>
</dbReference>
<dbReference type="AlphaFoldDB" id="A9B9J5"/>
<evidence type="ECO:0008006" key="5">
    <source>
        <dbReference type="Google" id="ProtNLM"/>
    </source>
</evidence>
<dbReference type="InterPro" id="IPR013762">
    <property type="entry name" value="Integrase-like_cat_sf"/>
</dbReference>
<dbReference type="KEGG" id="pmj:P9211_00391"/>
<dbReference type="InterPro" id="IPR011010">
    <property type="entry name" value="DNA_brk_join_enz"/>
</dbReference>
<sequence>MFREVWRWGVKKGFIRSSLDVPFDDHNFIEDEKVKRDTWELNEWNEFLKRECDWYALEQNSEDQDRVWESFIAHQLIRICACSGLRPKEWSLLKWKDVKDYPNEDSIDEEDKLAIEMITHPSTKTGQREAHCTGGIWFRNIYEKTKFKSKNDWIFTDLEGNRLEPDWFSDIFNGEGNCNGLIEFTNQYKLKGKELVPYSLRHFYASQSIYDEVPEDIIADNMGITKTRLNRSYKHCFLRVRTKRLFSKKGSQFPIKQMRTFGTGQYAFFTGTMKQKDPSSSQKSRKFGLSLSRLK</sequence>
<evidence type="ECO:0000313" key="4">
    <source>
        <dbReference type="Proteomes" id="UP000000788"/>
    </source>
</evidence>
<dbReference type="Gene3D" id="1.10.443.10">
    <property type="entry name" value="Intergrase catalytic core"/>
    <property type="match status" value="1"/>
</dbReference>
<feature type="region of interest" description="Disordered" evidence="2">
    <location>
        <begin position="273"/>
        <end position="295"/>
    </location>
</feature>
<dbReference type="STRING" id="93059.P9211_00391"/>
<protein>
    <recommendedName>
        <fullName evidence="5">Tyr recombinase domain-containing protein</fullName>
    </recommendedName>
</protein>